<evidence type="ECO:0000256" key="1">
    <source>
        <dbReference type="ARBA" id="ARBA00023125"/>
    </source>
</evidence>
<sequence>MPARQTTAAAARAAVVAAANATKGLEAALRGAADDIPDGKPDGRKQRWQQHKEERRAELVDGTLTAVRALGADIGMDEIASHIGVSKTVLYRYFTDKNDLNTAAMVRFIEVTLLPRLTEALIDDVDEFTMTRAVISIYVQTIADETQIYTFVTSSKFSSPTVLADSEKLIAQVVAFAMNERLSHRGLDTAGFETWAYALVGGVQLATHWWMVERTLSQEQLIDHLTMLVWTSFVGIAEVGGSAAVFNSREHPLPEFGVAPSTTAT</sequence>
<dbReference type="EMBL" id="CP108021">
    <property type="protein sequence ID" value="WUM19321.1"/>
    <property type="molecule type" value="Genomic_DNA"/>
</dbReference>
<name>A0AAU4JZV9_9NOCA</name>
<reference evidence="4 5" key="1">
    <citation type="submission" date="2022-10" db="EMBL/GenBank/DDBJ databases">
        <title>The complete genomes of actinobacterial strains from the NBC collection.</title>
        <authorList>
            <person name="Joergensen T.S."/>
            <person name="Alvarez Arevalo M."/>
            <person name="Sterndorff E.B."/>
            <person name="Faurdal D."/>
            <person name="Vuksanovic O."/>
            <person name="Mourched A.-S."/>
            <person name="Charusanti P."/>
            <person name="Shaw S."/>
            <person name="Blin K."/>
            <person name="Weber T."/>
        </authorList>
    </citation>
    <scope>NUCLEOTIDE SEQUENCE [LARGE SCALE GENOMIC DNA]</scope>
    <source>
        <strain evidence="4 5">NBC_00319</strain>
    </source>
</reference>
<evidence type="ECO:0000313" key="4">
    <source>
        <dbReference type="EMBL" id="WUM19321.1"/>
    </source>
</evidence>
<accession>A0AAU4JZV9</accession>
<dbReference type="InterPro" id="IPR045823">
    <property type="entry name" value="TetR_C_32"/>
</dbReference>
<dbReference type="PANTHER" id="PTHR30055">
    <property type="entry name" value="HTH-TYPE TRANSCRIPTIONAL REGULATOR RUTR"/>
    <property type="match status" value="1"/>
</dbReference>
<evidence type="ECO:0000259" key="3">
    <source>
        <dbReference type="PROSITE" id="PS50977"/>
    </source>
</evidence>
<proteinExistence type="predicted"/>
<dbReference type="Pfam" id="PF00440">
    <property type="entry name" value="TetR_N"/>
    <property type="match status" value="1"/>
</dbReference>
<organism evidence="4 5">
    <name type="scientific">Williamsia herbipolensis</name>
    <dbReference type="NCBI Taxonomy" id="1603258"/>
    <lineage>
        <taxon>Bacteria</taxon>
        <taxon>Bacillati</taxon>
        <taxon>Actinomycetota</taxon>
        <taxon>Actinomycetes</taxon>
        <taxon>Mycobacteriales</taxon>
        <taxon>Nocardiaceae</taxon>
        <taxon>Williamsia</taxon>
    </lineage>
</organism>
<gene>
    <name evidence="4" type="ORF">OG579_16670</name>
</gene>
<dbReference type="PROSITE" id="PS50977">
    <property type="entry name" value="HTH_TETR_2"/>
    <property type="match status" value="1"/>
</dbReference>
<dbReference type="Proteomes" id="UP001432128">
    <property type="component" value="Chromosome"/>
</dbReference>
<keyword evidence="1 2" id="KW-0238">DNA-binding</keyword>
<dbReference type="InterPro" id="IPR036271">
    <property type="entry name" value="Tet_transcr_reg_TetR-rel_C_sf"/>
</dbReference>
<evidence type="ECO:0000256" key="2">
    <source>
        <dbReference type="PROSITE-ProRule" id="PRU00335"/>
    </source>
</evidence>
<dbReference type="Gene3D" id="1.10.357.10">
    <property type="entry name" value="Tetracycline Repressor, domain 2"/>
    <property type="match status" value="1"/>
</dbReference>
<dbReference type="InterPro" id="IPR001647">
    <property type="entry name" value="HTH_TetR"/>
</dbReference>
<dbReference type="KEGG" id="whr:OG579_16670"/>
<feature type="domain" description="HTH tetR-type" evidence="3">
    <location>
        <begin position="53"/>
        <end position="112"/>
    </location>
</feature>
<dbReference type="GO" id="GO:0000976">
    <property type="term" value="F:transcription cis-regulatory region binding"/>
    <property type="evidence" value="ECO:0007669"/>
    <property type="project" value="TreeGrafter"/>
</dbReference>
<protein>
    <submittedName>
        <fullName evidence="4">TetR/AcrR family transcriptional regulator</fullName>
    </submittedName>
</protein>
<feature type="DNA-binding region" description="H-T-H motif" evidence="2">
    <location>
        <begin position="75"/>
        <end position="94"/>
    </location>
</feature>
<dbReference type="GO" id="GO:0003700">
    <property type="term" value="F:DNA-binding transcription factor activity"/>
    <property type="evidence" value="ECO:0007669"/>
    <property type="project" value="TreeGrafter"/>
</dbReference>
<dbReference type="RefSeq" id="WP_328856838.1">
    <property type="nucleotide sequence ID" value="NZ_CP108021.1"/>
</dbReference>
<dbReference type="InterPro" id="IPR050109">
    <property type="entry name" value="HTH-type_TetR-like_transc_reg"/>
</dbReference>
<dbReference type="SUPFAM" id="SSF46689">
    <property type="entry name" value="Homeodomain-like"/>
    <property type="match status" value="1"/>
</dbReference>
<keyword evidence="5" id="KW-1185">Reference proteome</keyword>
<dbReference type="SUPFAM" id="SSF48498">
    <property type="entry name" value="Tetracyclin repressor-like, C-terminal domain"/>
    <property type="match status" value="1"/>
</dbReference>
<evidence type="ECO:0000313" key="5">
    <source>
        <dbReference type="Proteomes" id="UP001432128"/>
    </source>
</evidence>
<dbReference type="Pfam" id="PF19344">
    <property type="entry name" value="TetR_C_32"/>
    <property type="match status" value="1"/>
</dbReference>
<dbReference type="InterPro" id="IPR009057">
    <property type="entry name" value="Homeodomain-like_sf"/>
</dbReference>
<dbReference type="AlphaFoldDB" id="A0AAU4JZV9"/>
<dbReference type="PANTHER" id="PTHR30055:SF160">
    <property type="entry name" value="TRANSCRIPTIONAL REGULATORY PROTEIN (PROBABLY ASNC-FAMILY)-RELATED"/>
    <property type="match status" value="1"/>
</dbReference>